<reference evidence="1 2" key="1">
    <citation type="journal article" date="2016" name="Antonie Van Leeuwenhoek">
        <title>Bacillus depressus sp. nov., isolated from soil of a sunflower field.</title>
        <authorList>
            <person name="Wei X."/>
            <person name="Xin D."/>
            <person name="Xin Y."/>
            <person name="Zhang H."/>
            <person name="Wang T."/>
            <person name="Zhang J."/>
        </authorList>
    </citation>
    <scope>NUCLEOTIDE SEQUENCE [LARGE SCALE GENOMIC DNA]</scope>
    <source>
        <strain evidence="1 2">BZ1</strain>
    </source>
</reference>
<name>A0A6L3VB91_9BACI</name>
<evidence type="ECO:0000313" key="2">
    <source>
        <dbReference type="Proteomes" id="UP000481030"/>
    </source>
</evidence>
<dbReference type="EMBL" id="WBOS01000001">
    <property type="protein sequence ID" value="KAB2338462.1"/>
    <property type="molecule type" value="Genomic_DNA"/>
</dbReference>
<organism evidence="1 2">
    <name type="scientific">Cytobacillus depressus</name>
    <dbReference type="NCBI Taxonomy" id="1602942"/>
    <lineage>
        <taxon>Bacteria</taxon>
        <taxon>Bacillati</taxon>
        <taxon>Bacillota</taxon>
        <taxon>Bacilli</taxon>
        <taxon>Bacillales</taxon>
        <taxon>Bacillaceae</taxon>
        <taxon>Cytobacillus</taxon>
    </lineage>
</organism>
<keyword evidence="2" id="KW-1185">Reference proteome</keyword>
<sequence length="73" mass="7914">MKLHSVGCFSQLNVSCGPQDVGHADVATGRGALSLRTLNRAFTGCWISRSGSFCLPILLKRESYSPLICDKWG</sequence>
<protein>
    <submittedName>
        <fullName evidence="1">Uncharacterized protein</fullName>
    </submittedName>
</protein>
<comment type="caution">
    <text evidence="1">The sequence shown here is derived from an EMBL/GenBank/DDBJ whole genome shotgun (WGS) entry which is preliminary data.</text>
</comment>
<accession>A0A6L3VB91</accession>
<gene>
    <name evidence="1" type="ORF">F7731_02555</name>
</gene>
<evidence type="ECO:0000313" key="1">
    <source>
        <dbReference type="EMBL" id="KAB2338462.1"/>
    </source>
</evidence>
<dbReference type="OrthoDB" id="2943740at2"/>
<dbReference type="Proteomes" id="UP000481030">
    <property type="component" value="Unassembled WGS sequence"/>
</dbReference>
<dbReference type="AlphaFoldDB" id="A0A6L3VB91"/>
<proteinExistence type="predicted"/>